<dbReference type="PANTHER" id="PTHR21551">
    <property type="entry name" value="TOPOISOMERASE II-ASSOCIATED PROTEIN PAT1"/>
    <property type="match status" value="1"/>
</dbReference>
<dbReference type="GO" id="GO:0033962">
    <property type="term" value="P:P-body assembly"/>
    <property type="evidence" value="ECO:0007669"/>
    <property type="project" value="TreeGrafter"/>
</dbReference>
<dbReference type="InterPro" id="IPR019167">
    <property type="entry name" value="PAT1_dom"/>
</dbReference>
<dbReference type="AlphaFoldDB" id="A0A2N1JDD8"/>
<evidence type="ECO:0000256" key="5">
    <source>
        <dbReference type="ARBA" id="ARBA00022884"/>
    </source>
</evidence>
<dbReference type="OrthoDB" id="74835at2759"/>
<reference evidence="9 10" key="1">
    <citation type="submission" date="2017-10" db="EMBL/GenBank/DDBJ databases">
        <title>A novel species of cold-tolerant Malassezia isolated from bats.</title>
        <authorList>
            <person name="Lorch J.M."/>
            <person name="Palmer J.M."/>
            <person name="Vanderwolf K.J."/>
            <person name="Schmidt K.Z."/>
            <person name="Verant M.L."/>
            <person name="Weller T.J."/>
            <person name="Blehert D.S."/>
        </authorList>
    </citation>
    <scope>NUCLEOTIDE SEQUENCE [LARGE SCALE GENOMIC DNA]</scope>
    <source>
        <strain evidence="9 10">NWHC:44797-103</strain>
    </source>
</reference>
<feature type="domain" description="mRNA decay factor PAT1" evidence="8">
    <location>
        <begin position="1"/>
        <end position="837"/>
    </location>
</feature>
<sequence length="842" mass="93142">MSFFGFDTSLPPDAKSARTESDEESALNEKIQRALTASAQEDVEVYTWGESNCDGLGDKLDEANDDFNEDTFGTFAENVSRDFDFGTGAAPTTQKSDKNASAFAASFDDFWSTPSLPVPHSAQPLPKQPGAVRARTLEEIEAELRSKRPANPPPTSAWTQPTQPPNRAMTLEQVEAQLRAQRAHKMPSASQHPHTKQDPPQAPMPPPSSQERPRESPVPAPAANQATHLTHMRALLEACPPSFQSIILALPPPIQFDSLEEFAQRFPNVLRVPGALPLDAKDEQAAIQYLTSQATPRMQAWQAAEEKQRLKAAKLANITRHNGLMSGADKDFITRIQISHLVSPDPYTDDFYAHVFFAVRGGGRNVVLPDANTEEVIEQHKKGDEKRSSRRKLTRHENAMLRMQQQVERLVDSRKKREARGSTLEGALGRVSLVTANKPRQMLQLINDSDAVKQAHTESKPGDAEDAVRAALQGAHLNDAAVRSDAQKRAALTQRETLVILERLYHTVLALEQLRRNPAAEHDYEIVQQQQQLTEKLWTELHVLDPLDISDPHPFVSLLNHVKGKRLLPRALRLLSPEQALTTLTMLIASFQSLDVVRDAALLEQYRAAQLVQQRSNLTVQQALDIQRSIAAFSQSVLYNMINLITDAPLRIVTGMLALLMERNDVLFCAKTKLGTSLLTVLLSRAEALRQAASAAVASDNVPSADELDQWASVFGVLLNRLSANDQLPALFPSTRIKMHLPFGVDLYMAGAFNIPLPGADKQFNLDTEDEPVWNLTALFAIHSNLHQQQVLVQELRDKILSNILAANEARAKGLVADADMRVSNVNLLLHALNLDAAQITL</sequence>
<feature type="region of interest" description="Disordered" evidence="7">
    <location>
        <begin position="144"/>
        <end position="166"/>
    </location>
</feature>
<evidence type="ECO:0000313" key="9">
    <source>
        <dbReference type="EMBL" id="PKI84557.1"/>
    </source>
</evidence>
<feature type="region of interest" description="Disordered" evidence="7">
    <location>
        <begin position="1"/>
        <end position="26"/>
    </location>
</feature>
<gene>
    <name evidence="9" type="ORF">MVES_001589</name>
</gene>
<dbReference type="Pfam" id="PF09770">
    <property type="entry name" value="PAT1"/>
    <property type="match status" value="1"/>
</dbReference>
<comment type="similarity">
    <text evidence="3">Belongs to the PAT1 family.</text>
</comment>
<organism evidence="9 10">
    <name type="scientific">Malassezia vespertilionis</name>
    <dbReference type="NCBI Taxonomy" id="2020962"/>
    <lineage>
        <taxon>Eukaryota</taxon>
        <taxon>Fungi</taxon>
        <taxon>Dikarya</taxon>
        <taxon>Basidiomycota</taxon>
        <taxon>Ustilaginomycotina</taxon>
        <taxon>Malasseziomycetes</taxon>
        <taxon>Malasseziales</taxon>
        <taxon>Malasseziaceae</taxon>
        <taxon>Malassezia</taxon>
    </lineage>
</organism>
<dbReference type="GO" id="GO:0003723">
    <property type="term" value="F:RNA binding"/>
    <property type="evidence" value="ECO:0007669"/>
    <property type="project" value="UniProtKB-KW"/>
</dbReference>
<dbReference type="PANTHER" id="PTHR21551:SF0">
    <property type="entry name" value="PROTEIN ASSOCIATED WITH TOPO II RELATED-1, ISOFORM A"/>
    <property type="match status" value="1"/>
</dbReference>
<protein>
    <recommendedName>
        <fullName evidence="8">mRNA decay factor PAT1 domain-containing protein</fullName>
    </recommendedName>
</protein>
<dbReference type="EMBL" id="KZ454989">
    <property type="protein sequence ID" value="PKI84557.1"/>
    <property type="molecule type" value="Genomic_DNA"/>
</dbReference>
<comment type="subcellular location">
    <subcellularLocation>
        <location evidence="2">Cytoplasm</location>
        <location evidence="2">P-body</location>
    </subcellularLocation>
    <subcellularLocation>
        <location evidence="1">Nucleus</location>
    </subcellularLocation>
</comment>
<keyword evidence="10" id="KW-1185">Reference proteome</keyword>
<keyword evidence="5" id="KW-0694">RNA-binding</keyword>
<accession>A0A2N1JDD8</accession>
<dbReference type="Proteomes" id="UP000232875">
    <property type="component" value="Unassembled WGS sequence"/>
</dbReference>
<dbReference type="GO" id="GO:0000932">
    <property type="term" value="C:P-body"/>
    <property type="evidence" value="ECO:0007669"/>
    <property type="project" value="UniProtKB-SubCell"/>
</dbReference>
<evidence type="ECO:0000256" key="1">
    <source>
        <dbReference type="ARBA" id="ARBA00004123"/>
    </source>
</evidence>
<dbReference type="GO" id="GO:0000290">
    <property type="term" value="P:deadenylation-dependent decapping of nuclear-transcribed mRNA"/>
    <property type="evidence" value="ECO:0007669"/>
    <property type="project" value="InterPro"/>
</dbReference>
<keyword evidence="6" id="KW-0539">Nucleus</keyword>
<evidence type="ECO:0000256" key="4">
    <source>
        <dbReference type="ARBA" id="ARBA00022490"/>
    </source>
</evidence>
<name>A0A2N1JDD8_9BASI</name>
<evidence type="ECO:0000256" key="6">
    <source>
        <dbReference type="ARBA" id="ARBA00023242"/>
    </source>
</evidence>
<feature type="region of interest" description="Disordered" evidence="7">
    <location>
        <begin position="179"/>
        <end position="222"/>
    </location>
</feature>
<evidence type="ECO:0000313" key="10">
    <source>
        <dbReference type="Proteomes" id="UP000232875"/>
    </source>
</evidence>
<evidence type="ECO:0000256" key="2">
    <source>
        <dbReference type="ARBA" id="ARBA00004201"/>
    </source>
</evidence>
<dbReference type="STRING" id="2020962.A0A2N1JDD8"/>
<evidence type="ECO:0000256" key="3">
    <source>
        <dbReference type="ARBA" id="ARBA00009138"/>
    </source>
</evidence>
<evidence type="ECO:0000256" key="7">
    <source>
        <dbReference type="SAM" id="MobiDB-lite"/>
    </source>
</evidence>
<dbReference type="InterPro" id="IPR039900">
    <property type="entry name" value="Pat1-like"/>
</dbReference>
<keyword evidence="4" id="KW-0963">Cytoplasm</keyword>
<evidence type="ECO:0000259" key="8">
    <source>
        <dbReference type="Pfam" id="PF09770"/>
    </source>
</evidence>
<dbReference type="GO" id="GO:0005634">
    <property type="term" value="C:nucleus"/>
    <property type="evidence" value="ECO:0007669"/>
    <property type="project" value="UniProtKB-SubCell"/>
</dbReference>
<proteinExistence type="inferred from homology"/>